<organism evidence="2 3">
    <name type="scientific">Jaapia argillacea MUCL 33604</name>
    <dbReference type="NCBI Taxonomy" id="933084"/>
    <lineage>
        <taxon>Eukaryota</taxon>
        <taxon>Fungi</taxon>
        <taxon>Dikarya</taxon>
        <taxon>Basidiomycota</taxon>
        <taxon>Agaricomycotina</taxon>
        <taxon>Agaricomycetes</taxon>
        <taxon>Agaricomycetidae</taxon>
        <taxon>Jaapiales</taxon>
        <taxon>Jaapiaceae</taxon>
        <taxon>Jaapia</taxon>
    </lineage>
</organism>
<feature type="region of interest" description="Disordered" evidence="1">
    <location>
        <begin position="450"/>
        <end position="491"/>
    </location>
</feature>
<protein>
    <submittedName>
        <fullName evidence="2">Uncharacterized protein</fullName>
    </submittedName>
</protein>
<keyword evidence="3" id="KW-1185">Reference proteome</keyword>
<accession>A0A067PHN5</accession>
<feature type="non-terminal residue" evidence="2">
    <location>
        <position position="651"/>
    </location>
</feature>
<name>A0A067PHN5_9AGAM</name>
<dbReference type="EMBL" id="KL197769">
    <property type="protein sequence ID" value="KDQ49951.1"/>
    <property type="molecule type" value="Genomic_DNA"/>
</dbReference>
<feature type="region of interest" description="Disordered" evidence="1">
    <location>
        <begin position="632"/>
        <end position="651"/>
    </location>
</feature>
<dbReference type="HOGENOM" id="CLU_447622_0_0_1"/>
<proteinExistence type="predicted"/>
<feature type="non-terminal residue" evidence="2">
    <location>
        <position position="1"/>
    </location>
</feature>
<evidence type="ECO:0000313" key="2">
    <source>
        <dbReference type="EMBL" id="KDQ49951.1"/>
    </source>
</evidence>
<dbReference type="AlphaFoldDB" id="A0A067PHN5"/>
<evidence type="ECO:0000256" key="1">
    <source>
        <dbReference type="SAM" id="MobiDB-lite"/>
    </source>
</evidence>
<dbReference type="InParanoid" id="A0A067PHN5"/>
<gene>
    <name evidence="2" type="ORF">JAAARDRAFT_712706</name>
</gene>
<sequence length="651" mass="71908">DINTNQQVALPTRWGQEATLLRLATPNQLSQQAPRRSTYLLWMWCTNPRSSGMSSSGESATPKHRTTLMSGSHFCENLDFTQNTSIYPMAFGLVSTSTSPLLLALRSPLTKTQFSLSAMNFDKSSNQRLEKGDTSAPCLNGGLRSLLVPFNLRHSPSFRSPVDPDTFVSFKITPSHIILPLPFPTHPSIRPSTRTIFRVHGGLFLSFVYLSDAYHPTRKQQLEMFLKHIAQYRPIPQGGQELWLGPVPIVIVSIRAPVLGLVPPVAPMDVSQTRVQTYSDSEEFFLSQNGSTIISSFAFHILTILTTSTAYRILLGYLGNNPRIRHSNPRPNSLASFGTWRISQSRWERRRRRNTFRPYKIGRRAQPTHSAMCRPYTENSSIPAWLFHRDERTSPAWRPCSESAIIVHSYLTPRLEELRRISVGGITPSHSHSSDPSQVQLNPSISGHSQMHRLASGLPSSLRTSGELGGLSQDGRPLMEKGTSDGQKQLDLSSWSTLSSREVARATTLGSTVTTKGWSKDGGMVGVATRLSTGYSSESIRSSQRLPDQDASIPRTFPARTTPQMPHPEGNMHLTRSSLHQSSFLQVSTGFSSTPPFRTQPPSSAYTARDATQLPLQSGLNALSRALVPYNTSTQSGLQRTSSCTSLPGGI</sequence>
<reference evidence="3" key="1">
    <citation type="journal article" date="2014" name="Proc. Natl. Acad. Sci. U.S.A.">
        <title>Extensive sampling of basidiomycete genomes demonstrates inadequacy of the white-rot/brown-rot paradigm for wood decay fungi.</title>
        <authorList>
            <person name="Riley R."/>
            <person name="Salamov A.A."/>
            <person name="Brown D.W."/>
            <person name="Nagy L.G."/>
            <person name="Floudas D."/>
            <person name="Held B.W."/>
            <person name="Levasseur A."/>
            <person name="Lombard V."/>
            <person name="Morin E."/>
            <person name="Otillar R."/>
            <person name="Lindquist E.A."/>
            <person name="Sun H."/>
            <person name="LaButti K.M."/>
            <person name="Schmutz J."/>
            <person name="Jabbour D."/>
            <person name="Luo H."/>
            <person name="Baker S.E."/>
            <person name="Pisabarro A.G."/>
            <person name="Walton J.D."/>
            <person name="Blanchette R.A."/>
            <person name="Henrissat B."/>
            <person name="Martin F."/>
            <person name="Cullen D."/>
            <person name="Hibbett D.S."/>
            <person name="Grigoriev I.V."/>
        </authorList>
    </citation>
    <scope>NUCLEOTIDE SEQUENCE [LARGE SCALE GENOMIC DNA]</scope>
    <source>
        <strain evidence="3">MUCL 33604</strain>
    </source>
</reference>
<evidence type="ECO:0000313" key="3">
    <source>
        <dbReference type="Proteomes" id="UP000027265"/>
    </source>
</evidence>
<dbReference type="Proteomes" id="UP000027265">
    <property type="component" value="Unassembled WGS sequence"/>
</dbReference>